<evidence type="ECO:0000259" key="1">
    <source>
        <dbReference type="Pfam" id="PF01425"/>
    </source>
</evidence>
<accession>X6NXS3</accession>
<dbReference type="AlphaFoldDB" id="X6NXS3"/>
<dbReference type="Proteomes" id="UP000023152">
    <property type="component" value="Unassembled WGS sequence"/>
</dbReference>
<sequence length="123" mass="14026">MKQMDHIFYELGIDVLLTPAVPIKVPYLTEAVLQSQSGESDVVKTDALMRYMSLSNFAGLPSLVLPVNYTQDDYNDDSLPVGIQIYGYYWNEHILFRVASAIEQEFYKGTKKFPAHRVVYKGL</sequence>
<evidence type="ECO:0000313" key="2">
    <source>
        <dbReference type="EMBL" id="ETO31110.1"/>
    </source>
</evidence>
<dbReference type="PANTHER" id="PTHR11895:SF7">
    <property type="entry name" value="GLUTAMYL-TRNA(GLN) AMIDOTRANSFERASE SUBUNIT A, MITOCHONDRIAL"/>
    <property type="match status" value="1"/>
</dbReference>
<reference evidence="2 3" key="1">
    <citation type="journal article" date="2013" name="Curr. Biol.">
        <title>The Genome of the Foraminiferan Reticulomyxa filosa.</title>
        <authorList>
            <person name="Glockner G."/>
            <person name="Hulsmann N."/>
            <person name="Schleicher M."/>
            <person name="Noegel A.A."/>
            <person name="Eichinger L."/>
            <person name="Gallinger C."/>
            <person name="Pawlowski J."/>
            <person name="Sierra R."/>
            <person name="Euteneuer U."/>
            <person name="Pillet L."/>
            <person name="Moustafa A."/>
            <person name="Platzer M."/>
            <person name="Groth M."/>
            <person name="Szafranski K."/>
            <person name="Schliwa M."/>
        </authorList>
    </citation>
    <scope>NUCLEOTIDE SEQUENCE [LARGE SCALE GENOMIC DNA]</scope>
</reference>
<dbReference type="Gene3D" id="3.90.1300.10">
    <property type="entry name" value="Amidase signature (AS) domain"/>
    <property type="match status" value="1"/>
</dbReference>
<dbReference type="InterPro" id="IPR023631">
    <property type="entry name" value="Amidase_dom"/>
</dbReference>
<evidence type="ECO:0000313" key="3">
    <source>
        <dbReference type="Proteomes" id="UP000023152"/>
    </source>
</evidence>
<name>X6NXS3_RETFI</name>
<gene>
    <name evidence="2" type="ORF">RFI_06007</name>
</gene>
<organism evidence="2 3">
    <name type="scientific">Reticulomyxa filosa</name>
    <dbReference type="NCBI Taxonomy" id="46433"/>
    <lineage>
        <taxon>Eukaryota</taxon>
        <taxon>Sar</taxon>
        <taxon>Rhizaria</taxon>
        <taxon>Retaria</taxon>
        <taxon>Foraminifera</taxon>
        <taxon>Monothalamids</taxon>
        <taxon>Reticulomyxidae</taxon>
        <taxon>Reticulomyxa</taxon>
    </lineage>
</organism>
<protein>
    <submittedName>
        <fullName evidence="2">Amidase family protein</fullName>
    </submittedName>
</protein>
<feature type="domain" description="Amidase" evidence="1">
    <location>
        <begin position="2"/>
        <end position="95"/>
    </location>
</feature>
<dbReference type="GO" id="GO:0003824">
    <property type="term" value="F:catalytic activity"/>
    <property type="evidence" value="ECO:0007669"/>
    <property type="project" value="InterPro"/>
</dbReference>
<dbReference type="InterPro" id="IPR000120">
    <property type="entry name" value="Amidase"/>
</dbReference>
<dbReference type="OrthoDB" id="566138at2759"/>
<comment type="caution">
    <text evidence="2">The sequence shown here is derived from an EMBL/GenBank/DDBJ whole genome shotgun (WGS) entry which is preliminary data.</text>
</comment>
<keyword evidence="3" id="KW-1185">Reference proteome</keyword>
<dbReference type="Pfam" id="PF01425">
    <property type="entry name" value="Amidase"/>
    <property type="match status" value="1"/>
</dbReference>
<dbReference type="InterPro" id="IPR036928">
    <property type="entry name" value="AS_sf"/>
</dbReference>
<dbReference type="PANTHER" id="PTHR11895">
    <property type="entry name" value="TRANSAMIDASE"/>
    <property type="match status" value="1"/>
</dbReference>
<proteinExistence type="predicted"/>
<dbReference type="EMBL" id="ASPP01005125">
    <property type="protein sequence ID" value="ETO31110.1"/>
    <property type="molecule type" value="Genomic_DNA"/>
</dbReference>
<dbReference type="SUPFAM" id="SSF75304">
    <property type="entry name" value="Amidase signature (AS) enzymes"/>
    <property type="match status" value="1"/>
</dbReference>